<evidence type="ECO:0000256" key="4">
    <source>
        <dbReference type="HAMAP-Rule" id="MF_00629"/>
    </source>
</evidence>
<dbReference type="InterPro" id="IPR000077">
    <property type="entry name" value="Ribosomal_eL39"/>
</dbReference>
<name>A0A7C4FF28_9CREN</name>
<dbReference type="GO" id="GO:1990904">
    <property type="term" value="C:ribonucleoprotein complex"/>
    <property type="evidence" value="ECO:0007669"/>
    <property type="project" value="UniProtKB-KW"/>
</dbReference>
<evidence type="ECO:0000256" key="3">
    <source>
        <dbReference type="ARBA" id="ARBA00023274"/>
    </source>
</evidence>
<comment type="similarity">
    <text evidence="1 4">Belongs to the eukaryotic ribosomal protein eL39 family.</text>
</comment>
<reference evidence="5" key="1">
    <citation type="journal article" date="2020" name="mSystems">
        <title>Genome- and Community-Level Interaction Insights into Carbon Utilization and Element Cycling Functions of Hydrothermarchaeota in Hydrothermal Sediment.</title>
        <authorList>
            <person name="Zhou Z."/>
            <person name="Liu Y."/>
            <person name="Xu W."/>
            <person name="Pan J."/>
            <person name="Luo Z.H."/>
            <person name="Li M."/>
        </authorList>
    </citation>
    <scope>NUCLEOTIDE SEQUENCE [LARGE SCALE GENOMIC DNA]</scope>
    <source>
        <strain evidence="5">SpSt-732</strain>
    </source>
</reference>
<dbReference type="GO" id="GO:0005840">
    <property type="term" value="C:ribosome"/>
    <property type="evidence" value="ECO:0007669"/>
    <property type="project" value="UniProtKB-KW"/>
</dbReference>
<keyword evidence="3 4" id="KW-0687">Ribonucleoprotein</keyword>
<dbReference type="AlphaFoldDB" id="A0A7C4FF28"/>
<evidence type="ECO:0000256" key="1">
    <source>
        <dbReference type="ARBA" id="ARBA00009339"/>
    </source>
</evidence>
<dbReference type="NCBIfam" id="NF002316">
    <property type="entry name" value="PRK01242.1"/>
    <property type="match status" value="1"/>
</dbReference>
<gene>
    <name evidence="4" type="primary">rpl39e</name>
    <name evidence="5" type="ORF">ENV14_02645</name>
</gene>
<evidence type="ECO:0000313" key="5">
    <source>
        <dbReference type="EMBL" id="HGI87283.1"/>
    </source>
</evidence>
<proteinExistence type="inferred from homology"/>
<accession>A0A7C4FF28</accession>
<dbReference type="HAMAP" id="MF_00629">
    <property type="entry name" value="Ribosomal_eL39"/>
    <property type="match status" value="1"/>
</dbReference>
<sequence length="52" mass="6328">MAKNKPLAKKLRLINREKSNQPIPMWVTVKTIRKVVRGFRLRNWRRSKLRDV</sequence>
<dbReference type="GO" id="GO:0006412">
    <property type="term" value="P:translation"/>
    <property type="evidence" value="ECO:0007669"/>
    <property type="project" value="UniProtKB-UniRule"/>
</dbReference>
<dbReference type="SUPFAM" id="SSF48662">
    <property type="entry name" value="Ribosomal protein L39e"/>
    <property type="match status" value="1"/>
</dbReference>
<protein>
    <recommendedName>
        <fullName evidence="4">Large ribosomal subunit protein eL39</fullName>
    </recommendedName>
</protein>
<dbReference type="InterPro" id="IPR023626">
    <property type="entry name" value="Ribosomal_eL39_dom_sf"/>
</dbReference>
<dbReference type="GO" id="GO:0003735">
    <property type="term" value="F:structural constituent of ribosome"/>
    <property type="evidence" value="ECO:0007669"/>
    <property type="project" value="InterPro"/>
</dbReference>
<dbReference type="Pfam" id="PF00832">
    <property type="entry name" value="Ribosomal_L39"/>
    <property type="match status" value="1"/>
</dbReference>
<organism evidence="5">
    <name type="scientific">Ignisphaera aggregans</name>
    <dbReference type="NCBI Taxonomy" id="334771"/>
    <lineage>
        <taxon>Archaea</taxon>
        <taxon>Thermoproteota</taxon>
        <taxon>Thermoprotei</taxon>
        <taxon>Desulfurococcales</taxon>
        <taxon>Desulfurococcaceae</taxon>
        <taxon>Ignisphaera</taxon>
    </lineage>
</organism>
<dbReference type="EMBL" id="DTFF01000022">
    <property type="protein sequence ID" value="HGI87283.1"/>
    <property type="molecule type" value="Genomic_DNA"/>
</dbReference>
<comment type="caution">
    <text evidence="5">The sequence shown here is derived from an EMBL/GenBank/DDBJ whole genome shotgun (WGS) entry which is preliminary data.</text>
</comment>
<evidence type="ECO:0000256" key="2">
    <source>
        <dbReference type="ARBA" id="ARBA00022980"/>
    </source>
</evidence>
<keyword evidence="2 4" id="KW-0689">Ribosomal protein</keyword>
<dbReference type="Gene3D" id="1.10.1620.10">
    <property type="entry name" value="Ribosomal protein L39e"/>
    <property type="match status" value="1"/>
</dbReference>